<dbReference type="HOGENOM" id="CLU_2907920_0_0_1"/>
<keyword evidence="3" id="KW-1185">Reference proteome</keyword>
<dbReference type="Proteomes" id="UP000008021">
    <property type="component" value="Chromosome 1"/>
</dbReference>
<evidence type="ECO:0000313" key="2">
    <source>
        <dbReference type="EnsemblPlants" id="OMERI01G07100.1"/>
    </source>
</evidence>
<organism evidence="2">
    <name type="scientific">Oryza meridionalis</name>
    <dbReference type="NCBI Taxonomy" id="40149"/>
    <lineage>
        <taxon>Eukaryota</taxon>
        <taxon>Viridiplantae</taxon>
        <taxon>Streptophyta</taxon>
        <taxon>Embryophyta</taxon>
        <taxon>Tracheophyta</taxon>
        <taxon>Spermatophyta</taxon>
        <taxon>Magnoliopsida</taxon>
        <taxon>Liliopsida</taxon>
        <taxon>Poales</taxon>
        <taxon>Poaceae</taxon>
        <taxon>BOP clade</taxon>
        <taxon>Oryzoideae</taxon>
        <taxon>Oryzeae</taxon>
        <taxon>Oryzinae</taxon>
        <taxon>Oryza</taxon>
    </lineage>
</organism>
<sequence length="62" mass="6797">MASGAERQHRNSSRRRGGRGHHANLAAVATRPEAPSASSPNARLRRLITRDDLAEVARLVDR</sequence>
<feature type="region of interest" description="Disordered" evidence="1">
    <location>
        <begin position="1"/>
        <end position="44"/>
    </location>
</feature>
<dbReference type="EnsemblPlants" id="OMERI01G07100.1">
    <property type="protein sequence ID" value="OMERI01G07100.1"/>
    <property type="gene ID" value="OMERI01G07100"/>
</dbReference>
<evidence type="ECO:0000256" key="1">
    <source>
        <dbReference type="SAM" id="MobiDB-lite"/>
    </source>
</evidence>
<protein>
    <submittedName>
        <fullName evidence="2">Uncharacterized protein</fullName>
    </submittedName>
</protein>
<dbReference type="Gramene" id="OMERI01G07100.1">
    <property type="protein sequence ID" value="OMERI01G07100.1"/>
    <property type="gene ID" value="OMERI01G07100"/>
</dbReference>
<reference evidence="2" key="2">
    <citation type="submission" date="2018-05" db="EMBL/GenBank/DDBJ databases">
        <title>OmerRS3 (Oryza meridionalis Reference Sequence Version 3).</title>
        <authorList>
            <person name="Zhang J."/>
            <person name="Kudrna D."/>
            <person name="Lee S."/>
            <person name="Talag J."/>
            <person name="Welchert J."/>
            <person name="Wing R.A."/>
        </authorList>
    </citation>
    <scope>NUCLEOTIDE SEQUENCE [LARGE SCALE GENOMIC DNA]</scope>
    <source>
        <strain evidence="2">cv. OR44</strain>
    </source>
</reference>
<evidence type="ECO:0000313" key="3">
    <source>
        <dbReference type="Proteomes" id="UP000008021"/>
    </source>
</evidence>
<reference evidence="2" key="1">
    <citation type="submission" date="2015-04" db="UniProtKB">
        <authorList>
            <consortium name="EnsemblPlants"/>
        </authorList>
    </citation>
    <scope>IDENTIFICATION</scope>
</reference>
<dbReference type="AlphaFoldDB" id="A0A0E0BYY3"/>
<proteinExistence type="predicted"/>
<accession>A0A0E0BYY3</accession>
<feature type="compositionally biased region" description="Basic residues" evidence="1">
    <location>
        <begin position="10"/>
        <end position="22"/>
    </location>
</feature>
<name>A0A0E0BYY3_9ORYZ</name>